<keyword evidence="3" id="KW-0677">Repeat</keyword>
<dbReference type="FunFam" id="3.30.160.60:FF:000359">
    <property type="entry name" value="GLIS family zinc finger 2"/>
    <property type="match status" value="1"/>
</dbReference>
<dbReference type="Proteomes" id="UP000678499">
    <property type="component" value="Unassembled WGS sequence"/>
</dbReference>
<evidence type="ECO:0000256" key="2">
    <source>
        <dbReference type="ARBA" id="ARBA00022723"/>
    </source>
</evidence>
<keyword evidence="2" id="KW-0479">Metal-binding</keyword>
<evidence type="ECO:0000256" key="4">
    <source>
        <dbReference type="ARBA" id="ARBA00022771"/>
    </source>
</evidence>
<dbReference type="OrthoDB" id="3214149at2759"/>
<evidence type="ECO:0000256" key="7">
    <source>
        <dbReference type="PROSITE-ProRule" id="PRU00042"/>
    </source>
</evidence>
<evidence type="ECO:0000259" key="9">
    <source>
        <dbReference type="PROSITE" id="PS50157"/>
    </source>
</evidence>
<organism evidence="10">
    <name type="scientific">Notodromas monacha</name>
    <dbReference type="NCBI Taxonomy" id="399045"/>
    <lineage>
        <taxon>Eukaryota</taxon>
        <taxon>Metazoa</taxon>
        <taxon>Ecdysozoa</taxon>
        <taxon>Arthropoda</taxon>
        <taxon>Crustacea</taxon>
        <taxon>Oligostraca</taxon>
        <taxon>Ostracoda</taxon>
        <taxon>Podocopa</taxon>
        <taxon>Podocopida</taxon>
        <taxon>Cypridocopina</taxon>
        <taxon>Cypridoidea</taxon>
        <taxon>Cyprididae</taxon>
        <taxon>Notodromas</taxon>
    </lineage>
</organism>
<dbReference type="FunFam" id="3.30.160.60:FF:001102">
    <property type="entry name" value="Transcription factor IIIA"/>
    <property type="match status" value="1"/>
</dbReference>
<dbReference type="PANTHER" id="PTHR45718">
    <property type="entry name" value="TRANSCRIPTIONAL ACTIVATOR CUBITUS INTERRUPTUS"/>
    <property type="match status" value="1"/>
</dbReference>
<gene>
    <name evidence="10" type="ORF">NMOB1V02_LOCUS3138</name>
</gene>
<keyword evidence="6" id="KW-0539">Nucleus</keyword>
<feature type="region of interest" description="Disordered" evidence="8">
    <location>
        <begin position="397"/>
        <end position="427"/>
    </location>
</feature>
<keyword evidence="4 7" id="KW-0863">Zinc-finger</keyword>
<keyword evidence="11" id="KW-1185">Reference proteome</keyword>
<dbReference type="SMART" id="SM00355">
    <property type="entry name" value="ZnF_C2H2"/>
    <property type="match status" value="3"/>
</dbReference>
<feature type="domain" description="C2H2-type" evidence="9">
    <location>
        <begin position="353"/>
        <end position="382"/>
    </location>
</feature>
<evidence type="ECO:0000256" key="1">
    <source>
        <dbReference type="ARBA" id="ARBA00004123"/>
    </source>
</evidence>
<keyword evidence="5" id="KW-0862">Zinc</keyword>
<dbReference type="Pfam" id="PF00096">
    <property type="entry name" value="zf-C2H2"/>
    <property type="match status" value="2"/>
</dbReference>
<dbReference type="PROSITE" id="PS50157">
    <property type="entry name" value="ZINC_FINGER_C2H2_2"/>
    <property type="match status" value="3"/>
</dbReference>
<accession>A0A7R9BIZ4</accession>
<name>A0A7R9BIZ4_9CRUS</name>
<dbReference type="PANTHER" id="PTHR45718:SF7">
    <property type="entry name" value="C2H2-TYPE DOMAIN-CONTAINING PROTEIN"/>
    <property type="match status" value="1"/>
</dbReference>
<feature type="domain" description="C2H2-type" evidence="9">
    <location>
        <begin position="383"/>
        <end position="412"/>
    </location>
</feature>
<dbReference type="InterPro" id="IPR043359">
    <property type="entry name" value="GLI-like"/>
</dbReference>
<dbReference type="SUPFAM" id="SSF57667">
    <property type="entry name" value="beta-beta-alpha zinc fingers"/>
    <property type="match status" value="3"/>
</dbReference>
<evidence type="ECO:0000313" key="10">
    <source>
        <dbReference type="EMBL" id="CAD7275340.1"/>
    </source>
</evidence>
<dbReference type="Gene3D" id="3.30.160.60">
    <property type="entry name" value="Classic Zinc Finger"/>
    <property type="match status" value="4"/>
</dbReference>
<dbReference type="InterPro" id="IPR036236">
    <property type="entry name" value="Znf_C2H2_sf"/>
</dbReference>
<feature type="domain" description="C2H2-type" evidence="9">
    <location>
        <begin position="332"/>
        <end position="352"/>
    </location>
</feature>
<dbReference type="GO" id="GO:0008270">
    <property type="term" value="F:zinc ion binding"/>
    <property type="evidence" value="ECO:0007669"/>
    <property type="project" value="UniProtKB-KW"/>
</dbReference>
<dbReference type="InterPro" id="IPR013087">
    <property type="entry name" value="Znf_C2H2_type"/>
</dbReference>
<evidence type="ECO:0000256" key="3">
    <source>
        <dbReference type="ARBA" id="ARBA00022737"/>
    </source>
</evidence>
<protein>
    <recommendedName>
        <fullName evidence="9">C2H2-type domain-containing protein</fullName>
    </recommendedName>
</protein>
<dbReference type="GO" id="GO:0000978">
    <property type="term" value="F:RNA polymerase II cis-regulatory region sequence-specific DNA binding"/>
    <property type="evidence" value="ECO:0007669"/>
    <property type="project" value="TreeGrafter"/>
</dbReference>
<evidence type="ECO:0000256" key="8">
    <source>
        <dbReference type="SAM" id="MobiDB-lite"/>
    </source>
</evidence>
<evidence type="ECO:0000256" key="6">
    <source>
        <dbReference type="ARBA" id="ARBA00023242"/>
    </source>
</evidence>
<reference evidence="10" key="1">
    <citation type="submission" date="2020-11" db="EMBL/GenBank/DDBJ databases">
        <authorList>
            <person name="Tran Van P."/>
        </authorList>
    </citation>
    <scope>NUCLEOTIDE SEQUENCE</scope>
</reference>
<dbReference type="EMBL" id="OA882436">
    <property type="protein sequence ID" value="CAD7275340.1"/>
    <property type="molecule type" value="Genomic_DNA"/>
</dbReference>
<sequence length="427" mass="47906">MLPLESPLKSFVDFPTCAFSDFYSTYDAGYETDQGLVSSPSSESECDSVSTGSCLIQTQHLYDTKCSTIASSPPTESHFQSDFGPEIRYALLEGMQFGSTIDCRQRVVPEQQDTLWSTSSSSPCCFQETHPTSARNEVLFSIKSEPPSCTTTIVNDRFRVENGTTDGFGESHEFTGHESNLQYASAAGNDIKAPFEDADCVAFLSVSNDEDYWSRRRNSQKEAERVLGPVDDEHLLDVDPAGLSLSPSPSLSDAFLQDAEDSQSSLFEATDLEKICRWSGCWERFSTQSELVNHIESRHVEGKARRALLKYTETLLTGAADFGKLRAMFNEQAFSRLENLKIHMRSHTGERPYQCQHQDCPKAFSNSSDRAKHQRTHVDTRPYACTFEDCGKRYTDPSSLRKHMKNHPSRADQPSTPSELEEMDSSW</sequence>
<comment type="subcellular location">
    <subcellularLocation>
        <location evidence="1">Nucleus</location>
    </subcellularLocation>
</comment>
<evidence type="ECO:0000313" key="11">
    <source>
        <dbReference type="Proteomes" id="UP000678499"/>
    </source>
</evidence>
<dbReference type="EMBL" id="CAJPEX010000399">
    <property type="protein sequence ID" value="CAG0915492.1"/>
    <property type="molecule type" value="Genomic_DNA"/>
</dbReference>
<evidence type="ECO:0000256" key="5">
    <source>
        <dbReference type="ARBA" id="ARBA00022833"/>
    </source>
</evidence>
<dbReference type="GO" id="GO:0005634">
    <property type="term" value="C:nucleus"/>
    <property type="evidence" value="ECO:0007669"/>
    <property type="project" value="UniProtKB-SubCell"/>
</dbReference>
<dbReference type="AlphaFoldDB" id="A0A7R9BIZ4"/>
<proteinExistence type="predicted"/>
<dbReference type="GO" id="GO:0000981">
    <property type="term" value="F:DNA-binding transcription factor activity, RNA polymerase II-specific"/>
    <property type="evidence" value="ECO:0007669"/>
    <property type="project" value="TreeGrafter"/>
</dbReference>
<dbReference type="PROSITE" id="PS00028">
    <property type="entry name" value="ZINC_FINGER_C2H2_1"/>
    <property type="match status" value="3"/>
</dbReference>